<name>U7D9Z0_9BACT</name>
<keyword evidence="3" id="KW-1185">Reference proteome</keyword>
<comment type="caution">
    <text evidence="2">The sequence shown here is derived from an EMBL/GenBank/DDBJ whole genome shotgun (WGS) entry which is preliminary data.</text>
</comment>
<dbReference type="EMBL" id="ASJR01000016">
    <property type="protein sequence ID" value="ERP31245.1"/>
    <property type="molecule type" value="Genomic_DNA"/>
</dbReference>
<proteinExistence type="predicted"/>
<evidence type="ECO:0000313" key="3">
    <source>
        <dbReference type="Proteomes" id="UP000017148"/>
    </source>
</evidence>
<sequence>MSHRGSTERENLTHERQAWELYLWGKIYSYLEKFSSLTQQREIYPPGHTPLLGEMTDGASLER</sequence>
<protein>
    <submittedName>
        <fullName evidence="2">Uncharacterized protein</fullName>
    </submittedName>
</protein>
<reference evidence="2 3" key="1">
    <citation type="journal article" date="2013" name="Environ. Microbiol.">
        <title>Genome analysis of Chitinivibrio alkaliphilus gen. nov., sp. nov., a novel extremely haloalkaliphilic anaerobic chitinolytic bacterium from the candidate phylum Termite Group 3.</title>
        <authorList>
            <person name="Sorokin D.Y."/>
            <person name="Gumerov V.M."/>
            <person name="Rakitin A.L."/>
            <person name="Beletsky A.V."/>
            <person name="Damste J.S."/>
            <person name="Muyzer G."/>
            <person name="Mardanov A.V."/>
            <person name="Ravin N.V."/>
        </authorList>
    </citation>
    <scope>NUCLEOTIDE SEQUENCE [LARGE SCALE GENOMIC DNA]</scope>
    <source>
        <strain evidence="2 3">ACht1</strain>
    </source>
</reference>
<evidence type="ECO:0000313" key="2">
    <source>
        <dbReference type="EMBL" id="ERP31245.1"/>
    </source>
</evidence>
<gene>
    <name evidence="2" type="ORF">CALK_1863</name>
</gene>
<organism evidence="2 3">
    <name type="scientific">Chitinivibrio alkaliphilus ACht1</name>
    <dbReference type="NCBI Taxonomy" id="1313304"/>
    <lineage>
        <taxon>Bacteria</taxon>
        <taxon>Pseudomonadati</taxon>
        <taxon>Fibrobacterota</taxon>
        <taxon>Chitinivibrionia</taxon>
        <taxon>Chitinivibrionales</taxon>
        <taxon>Chitinivibrionaceae</taxon>
        <taxon>Chitinivibrio</taxon>
    </lineage>
</organism>
<accession>U7D9Z0</accession>
<evidence type="ECO:0000256" key="1">
    <source>
        <dbReference type="SAM" id="MobiDB-lite"/>
    </source>
</evidence>
<dbReference type="AlphaFoldDB" id="U7D9Z0"/>
<feature type="region of interest" description="Disordered" evidence="1">
    <location>
        <begin position="43"/>
        <end position="63"/>
    </location>
</feature>
<dbReference type="Proteomes" id="UP000017148">
    <property type="component" value="Unassembled WGS sequence"/>
</dbReference>